<dbReference type="InterPro" id="IPR024371">
    <property type="entry name" value="AcetylCoA_trans_1-like"/>
</dbReference>
<dbReference type="AlphaFoldDB" id="A0AAD9JZG3"/>
<comment type="subcellular location">
    <subcellularLocation>
        <location evidence="1">Membrane</location>
        <topology evidence="1">Multi-pass membrane protein</topology>
    </subcellularLocation>
</comment>
<evidence type="ECO:0000313" key="6">
    <source>
        <dbReference type="EMBL" id="KAK2161751.1"/>
    </source>
</evidence>
<evidence type="ECO:0000256" key="4">
    <source>
        <dbReference type="ARBA" id="ARBA00023136"/>
    </source>
</evidence>
<keyword evidence="3 5" id="KW-1133">Transmembrane helix</keyword>
<keyword evidence="4 5" id="KW-0472">Membrane</keyword>
<keyword evidence="7" id="KW-1185">Reference proteome</keyword>
<dbReference type="PANTHER" id="PTHR12778">
    <property type="entry name" value="SOLUTE CARRIER FAMILY 33 ACETYL-COA TRANSPORTER -RELATED"/>
    <property type="match status" value="1"/>
</dbReference>
<dbReference type="GO" id="GO:0035348">
    <property type="term" value="P:acetyl-CoA transmembrane transport"/>
    <property type="evidence" value="ECO:0007669"/>
    <property type="project" value="InterPro"/>
</dbReference>
<evidence type="ECO:0000256" key="1">
    <source>
        <dbReference type="ARBA" id="ARBA00004141"/>
    </source>
</evidence>
<feature type="transmembrane region" description="Helical" evidence="5">
    <location>
        <begin position="169"/>
        <end position="188"/>
    </location>
</feature>
<feature type="transmembrane region" description="Helical" evidence="5">
    <location>
        <begin position="575"/>
        <end position="593"/>
    </location>
</feature>
<dbReference type="Pfam" id="PF13000">
    <property type="entry name" value="Acatn"/>
    <property type="match status" value="1"/>
</dbReference>
<protein>
    <recommendedName>
        <fullName evidence="8">Acetyl-coenzyme A transporter 1</fullName>
    </recommendedName>
</protein>
<comment type="caution">
    <text evidence="6">The sequence shown here is derived from an EMBL/GenBank/DDBJ whole genome shotgun (WGS) entry which is preliminary data.</text>
</comment>
<reference evidence="6" key="1">
    <citation type="journal article" date="2023" name="Mol. Biol. Evol.">
        <title>Third-Generation Sequencing Reveals the Adaptive Role of the Epigenome in Three Deep-Sea Polychaetes.</title>
        <authorList>
            <person name="Perez M."/>
            <person name="Aroh O."/>
            <person name="Sun Y."/>
            <person name="Lan Y."/>
            <person name="Juniper S.K."/>
            <person name="Young C.R."/>
            <person name="Angers B."/>
            <person name="Qian P.Y."/>
        </authorList>
    </citation>
    <scope>NUCLEOTIDE SEQUENCE</scope>
    <source>
        <strain evidence="6">P08H-3</strain>
    </source>
</reference>
<dbReference type="EMBL" id="JAODUP010000110">
    <property type="protein sequence ID" value="KAK2161751.1"/>
    <property type="molecule type" value="Genomic_DNA"/>
</dbReference>
<dbReference type="Proteomes" id="UP001208570">
    <property type="component" value="Unassembled WGS sequence"/>
</dbReference>
<sequence>MLSGPDVAVDPSRVGFLPRRKVFLPFPWEERYFFPILRKKDHVDHQIQMPQSEQTVNFYDETRTVMAATKRKNATKFASTEVDIDSTLSFAHIPRQFTVPENTKNNISQPDSENKMEKSHSLAGDHQNIALLTFLYILQGIPLGLAGSIPYLLQSRNVSYRDQAMFSFVYWPFSIKLLWAPIVDSLYLPQFGRRKSWLVPIQYMIGLFMFMLSQQVTDLLGEGEGGDGTANITALTVIFFMLNFLAATQDIAVDGWALTMLNRRNVGWASTCNTVGQTAGYFLGNIVFLALESPDFCNTYLRSVPGKQGIVTLSGFLYFWGIVFLITTTLVMIMKSENNRGRVNGSEVEKVDEKEHGIINTYLLLWKVVKLPAVVSLIGILLTVKIGFAAADSVTGLKLIEAGIPKEKLALIGIPIVPIQILLPLFISKYTTGPRPMDVFLRAIPYRLFMGLVFALVVWWTRYTVLADGTYPVYLYLAIIFVYALHQITLYTMFVTMMGFYAKISDPTIGGTYMTLLNTISNLGGNWPSTVALWFVDSLTWKTCTEADGLCNTIHDADSSCVAAGGKCMVTIDGYYVESIACIIIGMIWLIFMSSRVRRLHDRPQSDWTCTL</sequence>
<dbReference type="InterPro" id="IPR036259">
    <property type="entry name" value="MFS_trans_sf"/>
</dbReference>
<feature type="transmembrane region" description="Helical" evidence="5">
    <location>
        <begin position="266"/>
        <end position="290"/>
    </location>
</feature>
<evidence type="ECO:0000313" key="7">
    <source>
        <dbReference type="Proteomes" id="UP001208570"/>
    </source>
</evidence>
<evidence type="ECO:0000256" key="5">
    <source>
        <dbReference type="SAM" id="Phobius"/>
    </source>
</evidence>
<dbReference type="GO" id="GO:0008521">
    <property type="term" value="F:acetyl-CoA transmembrane transporter activity"/>
    <property type="evidence" value="ECO:0007669"/>
    <property type="project" value="InterPro"/>
</dbReference>
<feature type="transmembrane region" description="Helical" evidence="5">
    <location>
        <begin position="310"/>
        <end position="333"/>
    </location>
</feature>
<feature type="transmembrane region" description="Helical" evidence="5">
    <location>
        <begin position="409"/>
        <end position="427"/>
    </location>
</feature>
<evidence type="ECO:0000256" key="2">
    <source>
        <dbReference type="ARBA" id="ARBA00022692"/>
    </source>
</evidence>
<dbReference type="FunFam" id="1.20.1250.20:FF:000814">
    <property type="entry name" value="Uncharacterized protein"/>
    <property type="match status" value="1"/>
</dbReference>
<feature type="transmembrane region" description="Helical" evidence="5">
    <location>
        <begin position="473"/>
        <end position="501"/>
    </location>
</feature>
<organism evidence="6 7">
    <name type="scientific">Paralvinella palmiformis</name>
    <dbReference type="NCBI Taxonomy" id="53620"/>
    <lineage>
        <taxon>Eukaryota</taxon>
        <taxon>Metazoa</taxon>
        <taxon>Spiralia</taxon>
        <taxon>Lophotrochozoa</taxon>
        <taxon>Annelida</taxon>
        <taxon>Polychaeta</taxon>
        <taxon>Sedentaria</taxon>
        <taxon>Canalipalpata</taxon>
        <taxon>Terebellida</taxon>
        <taxon>Terebelliformia</taxon>
        <taxon>Alvinellidae</taxon>
        <taxon>Paralvinella</taxon>
    </lineage>
</organism>
<keyword evidence="2 5" id="KW-0812">Transmembrane</keyword>
<dbReference type="InterPro" id="IPR004752">
    <property type="entry name" value="AmpG_permease/AT-1"/>
</dbReference>
<evidence type="ECO:0000256" key="3">
    <source>
        <dbReference type="ARBA" id="ARBA00022989"/>
    </source>
</evidence>
<proteinExistence type="predicted"/>
<dbReference type="PANTHER" id="PTHR12778:SF9">
    <property type="entry name" value="ACETYL-COENZYME A TRANSPORTER 1"/>
    <property type="match status" value="1"/>
</dbReference>
<feature type="transmembrane region" description="Helical" evidence="5">
    <location>
        <begin position="228"/>
        <end position="246"/>
    </location>
</feature>
<dbReference type="Gene3D" id="1.20.1250.20">
    <property type="entry name" value="MFS general substrate transporter like domains"/>
    <property type="match status" value="1"/>
</dbReference>
<name>A0AAD9JZG3_9ANNE</name>
<feature type="transmembrane region" description="Helical" evidence="5">
    <location>
        <begin position="439"/>
        <end position="461"/>
    </location>
</feature>
<evidence type="ECO:0008006" key="8">
    <source>
        <dbReference type="Google" id="ProtNLM"/>
    </source>
</evidence>
<accession>A0AAD9JZG3</accession>
<dbReference type="GO" id="GO:0016020">
    <property type="term" value="C:membrane"/>
    <property type="evidence" value="ECO:0007669"/>
    <property type="project" value="UniProtKB-SubCell"/>
</dbReference>
<feature type="transmembrane region" description="Helical" evidence="5">
    <location>
        <begin position="129"/>
        <end position="149"/>
    </location>
</feature>
<gene>
    <name evidence="6" type="ORF">LSH36_110g03073</name>
</gene>
<dbReference type="SUPFAM" id="SSF103473">
    <property type="entry name" value="MFS general substrate transporter"/>
    <property type="match status" value="1"/>
</dbReference>
<feature type="transmembrane region" description="Helical" evidence="5">
    <location>
        <begin position="197"/>
        <end position="216"/>
    </location>
</feature>